<dbReference type="Proteomes" id="UP000828941">
    <property type="component" value="Chromosome 2"/>
</dbReference>
<gene>
    <name evidence="1" type="ORF">L6164_003182</name>
</gene>
<name>A0ACB9Q0H8_BAUVA</name>
<sequence length="367" mass="42052">MSKHKAAANLPEEIIEEILLRLPVKSLSRFRCVSKSFNAMISSPKFGDEHYEIAVRNPYDLSRHQIFVMNSMFELNAEAFSESHFSLDKFELINPDFTLVSSGFKTCISSKGLICFSINYVFGRPDIYLWNPMNANYEELYGRYDIDPDCIYYPMGFGYDSSTDDHKIVIPFEPRGEEVGDLVRFQVYSLTTLNWTEIEGRNELGPFTFPYLRSGIYLKGEIYWLGFGRKKRMIMCFDVGDEEFYPIQPPVHECKQAKTMEMGVLGDCLSVCIGEEGNGVALWVMKDYYEERSWNKMAFIPFNIIPDSICCLMPIFVLENGEVLMFCPVNSGLSIFNLKENKCISILPTSEVPIVVTAHLGCLIPYL</sequence>
<evidence type="ECO:0000313" key="2">
    <source>
        <dbReference type="Proteomes" id="UP000828941"/>
    </source>
</evidence>
<accession>A0ACB9Q0H8</accession>
<organism evidence="1 2">
    <name type="scientific">Bauhinia variegata</name>
    <name type="common">Purple orchid tree</name>
    <name type="synonym">Phanera variegata</name>
    <dbReference type="NCBI Taxonomy" id="167791"/>
    <lineage>
        <taxon>Eukaryota</taxon>
        <taxon>Viridiplantae</taxon>
        <taxon>Streptophyta</taxon>
        <taxon>Embryophyta</taxon>
        <taxon>Tracheophyta</taxon>
        <taxon>Spermatophyta</taxon>
        <taxon>Magnoliopsida</taxon>
        <taxon>eudicotyledons</taxon>
        <taxon>Gunneridae</taxon>
        <taxon>Pentapetalae</taxon>
        <taxon>rosids</taxon>
        <taxon>fabids</taxon>
        <taxon>Fabales</taxon>
        <taxon>Fabaceae</taxon>
        <taxon>Cercidoideae</taxon>
        <taxon>Cercideae</taxon>
        <taxon>Bauhiniinae</taxon>
        <taxon>Bauhinia</taxon>
    </lineage>
</organism>
<dbReference type="EMBL" id="CM039427">
    <property type="protein sequence ID" value="KAI4354308.1"/>
    <property type="molecule type" value="Genomic_DNA"/>
</dbReference>
<protein>
    <submittedName>
        <fullName evidence="1">Uncharacterized protein</fullName>
    </submittedName>
</protein>
<proteinExistence type="predicted"/>
<keyword evidence="2" id="KW-1185">Reference proteome</keyword>
<comment type="caution">
    <text evidence="1">The sequence shown here is derived from an EMBL/GenBank/DDBJ whole genome shotgun (WGS) entry which is preliminary data.</text>
</comment>
<evidence type="ECO:0000313" key="1">
    <source>
        <dbReference type="EMBL" id="KAI4354308.1"/>
    </source>
</evidence>
<reference evidence="1 2" key="1">
    <citation type="journal article" date="2022" name="DNA Res.">
        <title>Chromosomal-level genome assembly of the orchid tree Bauhinia variegata (Leguminosae; Cercidoideae) supports the allotetraploid origin hypothesis of Bauhinia.</title>
        <authorList>
            <person name="Zhong Y."/>
            <person name="Chen Y."/>
            <person name="Zheng D."/>
            <person name="Pang J."/>
            <person name="Liu Y."/>
            <person name="Luo S."/>
            <person name="Meng S."/>
            <person name="Qian L."/>
            <person name="Wei D."/>
            <person name="Dai S."/>
            <person name="Zhou R."/>
        </authorList>
    </citation>
    <scope>NUCLEOTIDE SEQUENCE [LARGE SCALE GENOMIC DNA]</scope>
    <source>
        <strain evidence="1">BV-YZ2020</strain>
    </source>
</reference>